<dbReference type="PANTHER" id="PTHR31636">
    <property type="entry name" value="OSJNBA0084A10.13 PROTEIN-RELATED"/>
    <property type="match status" value="1"/>
</dbReference>
<dbReference type="OrthoDB" id="666726at2759"/>
<dbReference type="EMBL" id="KI517455">
    <property type="protein sequence ID" value="ESQ44016.1"/>
    <property type="molecule type" value="Genomic_DNA"/>
</dbReference>
<dbReference type="KEGG" id="eus:EUTSA_v10006506mg"/>
<sequence>MPLPFEGFQGKGVLGFLDSSPEYKIWTNREKIHGRREDLCYVVGVNNGGFPEPTSVLDSIRSPSPFVSSSTTTLSSSHGGPSGGAAGSFSGTDGKCDQLGFEDLDGVLSGSPGQEQSILRLIMAGDVVDPGSEFVGFNPASGSDPVIDNPNPLFGYGFPFHEPTLPGEEEKFQITTNPETPIHPNPGFFSVGSSPPAKRLNSSQPGSLLSDSHHHHHQWVFPFSDPGHGSHDPFLTPPKVAGTEDEDEHAQSSTVIIDQLFNATAELIGTKNGGDSNPVLAQGILARLNHNLNNNNNTNNNPKPPFHRAALYITEALQSLLQDSPPSLSSPQTLILRIAAYRAFSETSPFLQFVNFTASQTILESLEGFDRIHIVDFDIGYGGQWSSLIQELAGKRNRSSSAPSLKITAFASPSTVSDEFELRFTEENLRNFAAETEVSFEIELLNMETLLNPTCWPLSLLRSSDKEAIAVNLPISSVVSGYLPLILRFLKQISPNVVVCSDRSCDRNNDAPFPNGVIHALQYYTSLLESLDASGNQNDEEAATSIERFCVQPSIKRLLENRYRWMERSPPWRGLFGQCGFSPVTLSQSAETQAEYLLQRNPLRGFHLEKRHSSSSLVLCWQRKELVAVSAWKC</sequence>
<dbReference type="Pfam" id="PF03514">
    <property type="entry name" value="GRAS"/>
    <property type="match status" value="1"/>
</dbReference>
<comment type="similarity">
    <text evidence="3">Belongs to the GRAS family.</text>
</comment>
<feature type="region of interest" description="Disordered" evidence="4">
    <location>
        <begin position="67"/>
        <end position="91"/>
    </location>
</feature>
<protein>
    <submittedName>
        <fullName evidence="5">Uncharacterized protein</fullName>
    </submittedName>
</protein>
<dbReference type="GO" id="GO:0051301">
    <property type="term" value="P:cell division"/>
    <property type="evidence" value="ECO:0007669"/>
    <property type="project" value="EnsemblPlants"/>
</dbReference>
<evidence type="ECO:0000313" key="5">
    <source>
        <dbReference type="EMBL" id="ESQ44016.1"/>
    </source>
</evidence>
<evidence type="ECO:0000256" key="1">
    <source>
        <dbReference type="ARBA" id="ARBA00023015"/>
    </source>
</evidence>
<evidence type="ECO:0000313" key="6">
    <source>
        <dbReference type="Proteomes" id="UP000030689"/>
    </source>
</evidence>
<proteinExistence type="inferred from homology"/>
<evidence type="ECO:0000256" key="3">
    <source>
        <dbReference type="PROSITE-ProRule" id="PRU01191"/>
    </source>
</evidence>
<feature type="region of interest" description="SAW" evidence="3">
    <location>
        <begin position="559"/>
        <end position="633"/>
    </location>
</feature>
<feature type="compositionally biased region" description="Polar residues" evidence="4">
    <location>
        <begin position="200"/>
        <end position="210"/>
    </location>
</feature>
<dbReference type="AlphaFoldDB" id="V4NDF3"/>
<dbReference type="Gramene" id="ESQ44016">
    <property type="protein sequence ID" value="ESQ44016"/>
    <property type="gene ID" value="EUTSA_v10006506mg"/>
</dbReference>
<dbReference type="PROSITE" id="PS50985">
    <property type="entry name" value="GRAS"/>
    <property type="match status" value="1"/>
</dbReference>
<feature type="region of interest" description="Disordered" evidence="4">
    <location>
        <begin position="193"/>
        <end position="213"/>
    </location>
</feature>
<keyword evidence="1" id="KW-0805">Transcription regulation</keyword>
<dbReference type="InterPro" id="IPR005202">
    <property type="entry name" value="TF_GRAS"/>
</dbReference>
<dbReference type="Proteomes" id="UP000030689">
    <property type="component" value="Unassembled WGS sequence"/>
</dbReference>
<keyword evidence="2" id="KW-0804">Transcription</keyword>
<dbReference type="eggNOG" id="ENOG502QQQC">
    <property type="taxonomic scope" value="Eukaryota"/>
</dbReference>
<feature type="short sequence motif" description="VHIID" evidence="3">
    <location>
        <begin position="372"/>
        <end position="376"/>
    </location>
</feature>
<evidence type="ECO:0000256" key="4">
    <source>
        <dbReference type="SAM" id="MobiDB-lite"/>
    </source>
</evidence>
<dbReference type="GO" id="GO:0048768">
    <property type="term" value="P:root hair cell tip growth"/>
    <property type="evidence" value="ECO:0007669"/>
    <property type="project" value="EnsemblPlants"/>
</dbReference>
<name>V4NDF3_EUTSA</name>
<evidence type="ECO:0000256" key="2">
    <source>
        <dbReference type="ARBA" id="ARBA00023163"/>
    </source>
</evidence>
<feature type="compositionally biased region" description="Low complexity" evidence="4">
    <location>
        <begin position="67"/>
        <end position="79"/>
    </location>
</feature>
<comment type="caution">
    <text evidence="3">Lacks conserved residue(s) required for the propagation of feature annotation.</text>
</comment>
<keyword evidence="6" id="KW-1185">Reference proteome</keyword>
<gene>
    <name evidence="5" type="ORF">EUTSA_v10006506mg</name>
</gene>
<reference evidence="5 6" key="1">
    <citation type="journal article" date="2013" name="Front. Plant Sci.">
        <title>The Reference Genome of the Halophytic Plant Eutrema salsugineum.</title>
        <authorList>
            <person name="Yang R."/>
            <person name="Jarvis D.E."/>
            <person name="Chen H."/>
            <person name="Beilstein M.A."/>
            <person name="Grimwood J."/>
            <person name="Jenkins J."/>
            <person name="Shu S."/>
            <person name="Prochnik S."/>
            <person name="Xin M."/>
            <person name="Ma C."/>
            <person name="Schmutz J."/>
            <person name="Wing R.A."/>
            <person name="Mitchell-Olds T."/>
            <person name="Schumaker K.S."/>
            <person name="Wang X."/>
        </authorList>
    </citation>
    <scope>NUCLEOTIDE SEQUENCE [LARGE SCALE GENOMIC DNA]</scope>
</reference>
<accession>V4NDF3</accession>
<dbReference type="STRING" id="72664.V4NDF3"/>
<organism evidence="5 6">
    <name type="scientific">Eutrema salsugineum</name>
    <name type="common">Saltwater cress</name>
    <name type="synonym">Sisymbrium salsugineum</name>
    <dbReference type="NCBI Taxonomy" id="72664"/>
    <lineage>
        <taxon>Eukaryota</taxon>
        <taxon>Viridiplantae</taxon>
        <taxon>Streptophyta</taxon>
        <taxon>Embryophyta</taxon>
        <taxon>Tracheophyta</taxon>
        <taxon>Spermatophyta</taxon>
        <taxon>Magnoliopsida</taxon>
        <taxon>eudicotyledons</taxon>
        <taxon>Gunneridae</taxon>
        <taxon>Pentapetalae</taxon>
        <taxon>rosids</taxon>
        <taxon>malvids</taxon>
        <taxon>Brassicales</taxon>
        <taxon>Brassicaceae</taxon>
        <taxon>Eutremeae</taxon>
        <taxon>Eutrema</taxon>
    </lineage>
</organism>
<dbReference type="OMA" id="YRWMERS"/>